<dbReference type="CDD" id="cd02440">
    <property type="entry name" value="AdoMet_MTases"/>
    <property type="match status" value="1"/>
</dbReference>
<dbReference type="STRING" id="81824.A9V7D5"/>
<evidence type="ECO:0000256" key="2">
    <source>
        <dbReference type="ARBA" id="ARBA00012265"/>
    </source>
</evidence>
<feature type="domain" description="SAM-dependent methyltransferase TRM5/TYW2-type" evidence="8">
    <location>
        <begin position="134"/>
        <end position="400"/>
    </location>
</feature>
<dbReference type="PROSITE" id="PS51684">
    <property type="entry name" value="SAM_MT_TRM5_TYW2"/>
    <property type="match status" value="1"/>
</dbReference>
<evidence type="ECO:0000313" key="10">
    <source>
        <dbReference type="Proteomes" id="UP000001357"/>
    </source>
</evidence>
<evidence type="ECO:0000256" key="1">
    <source>
        <dbReference type="ARBA" id="ARBA00004797"/>
    </source>
</evidence>
<evidence type="ECO:0000259" key="8">
    <source>
        <dbReference type="PROSITE" id="PS51684"/>
    </source>
</evidence>
<evidence type="ECO:0000313" key="9">
    <source>
        <dbReference type="EMBL" id="EDQ86566.1"/>
    </source>
</evidence>
<dbReference type="GO" id="GO:0008175">
    <property type="term" value="F:tRNA methyltransferase activity"/>
    <property type="evidence" value="ECO:0000318"/>
    <property type="project" value="GO_Central"/>
</dbReference>
<evidence type="ECO:0000256" key="3">
    <source>
        <dbReference type="ARBA" id="ARBA00022679"/>
    </source>
</evidence>
<feature type="region of interest" description="Disordered" evidence="7">
    <location>
        <begin position="434"/>
        <end position="454"/>
    </location>
</feature>
<proteinExistence type="predicted"/>
<dbReference type="Pfam" id="PF02475">
    <property type="entry name" value="TRM5-TYW2_MTfase"/>
    <property type="match status" value="1"/>
</dbReference>
<dbReference type="GeneID" id="5893966"/>
<dbReference type="EC" id="2.5.1.114" evidence="2"/>
<dbReference type="FunFam" id="3.40.50.150:FF:001218">
    <property type="entry name" value="Predicted protein"/>
    <property type="match status" value="1"/>
</dbReference>
<dbReference type="InterPro" id="IPR030382">
    <property type="entry name" value="MeTrfase_TRM5/TYW2"/>
</dbReference>
<dbReference type="GO" id="GO:0005737">
    <property type="term" value="C:cytoplasm"/>
    <property type="evidence" value="ECO:0000318"/>
    <property type="project" value="GO_Central"/>
</dbReference>
<organism evidence="9 10">
    <name type="scientific">Monosiga brevicollis</name>
    <name type="common">Choanoflagellate</name>
    <dbReference type="NCBI Taxonomy" id="81824"/>
    <lineage>
        <taxon>Eukaryota</taxon>
        <taxon>Choanoflagellata</taxon>
        <taxon>Craspedida</taxon>
        <taxon>Salpingoecidae</taxon>
        <taxon>Monosiga</taxon>
    </lineage>
</organism>
<name>A9V7D5_MONBE</name>
<gene>
    <name evidence="9" type="ORF">MONBRDRAFT_28161</name>
</gene>
<sequence length="454" mass="49627">MMEGGVRGPAVVVVAGRANEARRTLEALGVYDASRKIGRGAADDLPADGAGLLLVPVTPAGLADTETAARIGDLGQVLAKVELDASLKQRVRAEKPQQRLLQALQAWCAAGDPSLVKAGAQLGQSDALPLPPKFEVHGDLVMFPASAFSTPQWHDLRGREGFWACVAGALGKERVAIRRAIADNLRREAQVELVLGADGWVEHVDNRVRYTYDVTRCMFSAGNISEKLRVAALPCADEVVVDLFAGIGYFTLPYLVHARARFLHACEWNPHAVEALRRNLKLNQVADRCEVHEGDNRQVAPVGCADRVNLGLIPTSKESWATALACLRPDRGGMLHVHENVTTGEGEQNEAVWALFGAQLCADLTALSAGRVACTVQHIECVKSYAPRIYHMRRRRVRRCVLLKGSLSAEQSKQFQSLHSNQFLVNIECSGNNKSREPPIKHNRGQRRTLSWRG</sequence>
<comment type="catalytic activity">
    <reaction evidence="6">
        <text>4-demethylwyosine(37) in tRNA(Phe) + S-adenosyl-L-methionine = 4-demethyl-7-[(3S)-3-amino-3-carboxypropyl]wyosine(37) in tRNA(Phe) + S-methyl-5'-thioadenosine + H(+)</text>
        <dbReference type="Rhea" id="RHEA:36355"/>
        <dbReference type="Rhea" id="RHEA-COMP:10164"/>
        <dbReference type="Rhea" id="RHEA-COMP:10378"/>
        <dbReference type="ChEBI" id="CHEBI:15378"/>
        <dbReference type="ChEBI" id="CHEBI:17509"/>
        <dbReference type="ChEBI" id="CHEBI:59789"/>
        <dbReference type="ChEBI" id="CHEBI:64315"/>
        <dbReference type="ChEBI" id="CHEBI:73550"/>
        <dbReference type="EC" id="2.5.1.114"/>
    </reaction>
</comment>
<evidence type="ECO:0000256" key="6">
    <source>
        <dbReference type="ARBA" id="ARBA00049400"/>
    </source>
</evidence>
<dbReference type="AlphaFoldDB" id="A9V7D5"/>
<dbReference type="InParanoid" id="A9V7D5"/>
<dbReference type="PANTHER" id="PTHR23245:SF25">
    <property type="entry name" value="TRNA WYBUTOSINE-SYNTHESIZING PROTEIN 2 HOMOLOG"/>
    <property type="match status" value="1"/>
</dbReference>
<evidence type="ECO:0000256" key="7">
    <source>
        <dbReference type="SAM" id="MobiDB-lite"/>
    </source>
</evidence>
<dbReference type="InterPro" id="IPR029063">
    <property type="entry name" value="SAM-dependent_MTases_sf"/>
</dbReference>
<keyword evidence="4" id="KW-0949">S-adenosyl-L-methionine</keyword>
<dbReference type="SUPFAM" id="SSF53335">
    <property type="entry name" value="S-adenosyl-L-methionine-dependent methyltransferases"/>
    <property type="match status" value="1"/>
</dbReference>
<dbReference type="KEGG" id="mbr:MONBRDRAFT_28161"/>
<reference evidence="9 10" key="1">
    <citation type="journal article" date="2008" name="Nature">
        <title>The genome of the choanoflagellate Monosiga brevicollis and the origin of metazoans.</title>
        <authorList>
            <consortium name="JGI Sequencing"/>
            <person name="King N."/>
            <person name="Westbrook M.J."/>
            <person name="Young S.L."/>
            <person name="Kuo A."/>
            <person name="Abedin M."/>
            <person name="Chapman J."/>
            <person name="Fairclough S."/>
            <person name="Hellsten U."/>
            <person name="Isogai Y."/>
            <person name="Letunic I."/>
            <person name="Marr M."/>
            <person name="Pincus D."/>
            <person name="Putnam N."/>
            <person name="Rokas A."/>
            <person name="Wright K.J."/>
            <person name="Zuzow R."/>
            <person name="Dirks W."/>
            <person name="Good M."/>
            <person name="Goodstein D."/>
            <person name="Lemons D."/>
            <person name="Li W."/>
            <person name="Lyons J.B."/>
            <person name="Morris A."/>
            <person name="Nichols S."/>
            <person name="Richter D.J."/>
            <person name="Salamov A."/>
            <person name="Bork P."/>
            <person name="Lim W.A."/>
            <person name="Manning G."/>
            <person name="Miller W.T."/>
            <person name="McGinnis W."/>
            <person name="Shapiro H."/>
            <person name="Tjian R."/>
            <person name="Grigoriev I.V."/>
            <person name="Rokhsar D."/>
        </authorList>
    </citation>
    <scope>NUCLEOTIDE SEQUENCE [LARGE SCALE GENOMIC DNA]</scope>
    <source>
        <strain evidence="10">MX1 / ATCC 50154</strain>
    </source>
</reference>
<comment type="pathway">
    <text evidence="1">tRNA modification; wybutosine-tRNA(Phe) biosynthesis.</text>
</comment>
<dbReference type="InterPro" id="IPR056743">
    <property type="entry name" value="TRM5-TYW2-like_MTfase"/>
</dbReference>
<accession>A9V7D5</accession>
<dbReference type="FunCoup" id="A9V7D5">
    <property type="interactions" value="265"/>
</dbReference>
<dbReference type="GO" id="GO:0102522">
    <property type="term" value="F:tRNA 4-demethylwyosine alpha-amino-alpha-carboxypropyltransferase activity"/>
    <property type="evidence" value="ECO:0007669"/>
    <property type="project" value="UniProtKB-EC"/>
</dbReference>
<dbReference type="PANTHER" id="PTHR23245">
    <property type="entry name" value="TRNA METHYLTRANSFERASE"/>
    <property type="match status" value="1"/>
</dbReference>
<evidence type="ECO:0000256" key="5">
    <source>
        <dbReference type="ARBA" id="ARBA00022694"/>
    </source>
</evidence>
<dbReference type="RefSeq" id="XP_001748679.1">
    <property type="nucleotide sequence ID" value="XM_001748627.1"/>
</dbReference>
<dbReference type="Proteomes" id="UP000001357">
    <property type="component" value="Unassembled WGS sequence"/>
</dbReference>
<dbReference type="EMBL" id="CH991565">
    <property type="protein sequence ID" value="EDQ86566.1"/>
    <property type="molecule type" value="Genomic_DNA"/>
</dbReference>
<dbReference type="eggNOG" id="KOG1227">
    <property type="taxonomic scope" value="Eukaryota"/>
</dbReference>
<keyword evidence="5" id="KW-0819">tRNA processing</keyword>
<dbReference type="GO" id="GO:0031591">
    <property type="term" value="P:wybutosine biosynthetic process"/>
    <property type="evidence" value="ECO:0000318"/>
    <property type="project" value="GO_Central"/>
</dbReference>
<evidence type="ECO:0000256" key="4">
    <source>
        <dbReference type="ARBA" id="ARBA00022691"/>
    </source>
</evidence>
<dbReference type="Gene3D" id="3.40.50.150">
    <property type="entry name" value="Vaccinia Virus protein VP39"/>
    <property type="match status" value="1"/>
</dbReference>
<keyword evidence="10" id="KW-1185">Reference proteome</keyword>
<keyword evidence="3" id="KW-0808">Transferase</keyword>
<protein>
    <recommendedName>
        <fullName evidence="2">tRNA(Phe) (4-demethylwyosine(37)-C(7)) aminocarboxypropyltransferase</fullName>
        <ecNumber evidence="2">2.5.1.114</ecNumber>
    </recommendedName>
</protein>
<dbReference type="GO" id="GO:0030488">
    <property type="term" value="P:tRNA methylation"/>
    <property type="evidence" value="ECO:0000318"/>
    <property type="project" value="GO_Central"/>
</dbReference>